<evidence type="ECO:0000313" key="10">
    <source>
        <dbReference type="Proteomes" id="UP000050816"/>
    </source>
</evidence>
<dbReference type="EMBL" id="AZFK01000040">
    <property type="protein sequence ID" value="KRL89937.1"/>
    <property type="molecule type" value="Genomic_DNA"/>
</dbReference>
<evidence type="ECO:0000313" key="9">
    <source>
        <dbReference type="EMBL" id="KRL89937.1"/>
    </source>
</evidence>
<keyword evidence="5" id="KW-0521">NADP</keyword>
<keyword evidence="6" id="KW-0560">Oxidoreductase</keyword>
<dbReference type="CDD" id="cd02149">
    <property type="entry name" value="NfsB-like"/>
    <property type="match status" value="1"/>
</dbReference>
<sequence>MIQMANETQRAHVLQIANTRFATKQFDPTRHIPAQDWQTILEVGRLAPSSFGYEPWRFVLLKDPQLKEAIKPFAWGALNSLAGADKILLILARTDVTYDAPYIQHLVEDVKHKVYSPTSPQSQHFKVFQERDLALKDAHDRFEWACRQAYIAMANMMFAATELGIDSCPIEGFNYARMNQFLADHQIIDPVHWQIAVMVSFGYRAQPIKPKVRQPLGDLYEEV</sequence>
<evidence type="ECO:0000256" key="7">
    <source>
        <dbReference type="ARBA" id="ARBA00023027"/>
    </source>
</evidence>
<dbReference type="PATRIC" id="fig|1423760.3.peg.1602"/>
<dbReference type="SUPFAM" id="SSF55469">
    <property type="entry name" value="FMN-dependent nitroreductase-like"/>
    <property type="match status" value="1"/>
</dbReference>
<dbReference type="Proteomes" id="UP000050816">
    <property type="component" value="Unassembled WGS sequence"/>
</dbReference>
<accession>A0A0R1U9G0</accession>
<evidence type="ECO:0000259" key="8">
    <source>
        <dbReference type="Pfam" id="PF00881"/>
    </source>
</evidence>
<dbReference type="Pfam" id="PF00881">
    <property type="entry name" value="Nitroreductase"/>
    <property type="match status" value="1"/>
</dbReference>
<evidence type="ECO:0000256" key="5">
    <source>
        <dbReference type="ARBA" id="ARBA00022857"/>
    </source>
</evidence>
<keyword evidence="3" id="KW-0285">Flavoprotein</keyword>
<dbReference type="GO" id="GO:0005829">
    <property type="term" value="C:cytosol"/>
    <property type="evidence" value="ECO:0007669"/>
    <property type="project" value="TreeGrafter"/>
</dbReference>
<evidence type="ECO:0000256" key="6">
    <source>
        <dbReference type="ARBA" id="ARBA00023002"/>
    </source>
</evidence>
<proteinExistence type="inferred from homology"/>
<feature type="domain" description="Nitroreductase" evidence="8">
    <location>
        <begin position="19"/>
        <end position="203"/>
    </location>
</feature>
<dbReference type="InterPro" id="IPR000415">
    <property type="entry name" value="Nitroreductase-like"/>
</dbReference>
<reference evidence="9 10" key="1">
    <citation type="journal article" date="2015" name="Genome Announc.">
        <title>Expanding the biotechnology potential of lactobacilli through comparative genomics of 213 strains and associated genera.</title>
        <authorList>
            <person name="Sun Z."/>
            <person name="Harris H.M."/>
            <person name="McCann A."/>
            <person name="Guo C."/>
            <person name="Argimon S."/>
            <person name="Zhang W."/>
            <person name="Yang X."/>
            <person name="Jeffery I.B."/>
            <person name="Cooney J.C."/>
            <person name="Kagawa T.F."/>
            <person name="Liu W."/>
            <person name="Song Y."/>
            <person name="Salvetti E."/>
            <person name="Wrobel A."/>
            <person name="Rasinkangas P."/>
            <person name="Parkhill J."/>
            <person name="Rea M.C."/>
            <person name="O'Sullivan O."/>
            <person name="Ritari J."/>
            <person name="Douillard F.P."/>
            <person name="Paul Ross R."/>
            <person name="Yang R."/>
            <person name="Briner A.E."/>
            <person name="Felis G.E."/>
            <person name="de Vos W.M."/>
            <person name="Barrangou R."/>
            <person name="Klaenhammer T.R."/>
            <person name="Caufield P.W."/>
            <person name="Cui Y."/>
            <person name="Zhang H."/>
            <person name="O'Toole P.W."/>
        </authorList>
    </citation>
    <scope>NUCLEOTIDE SEQUENCE [LARGE SCALE GENOMIC DNA]</scope>
    <source>
        <strain evidence="9 10">DSM 15946</strain>
    </source>
</reference>
<comment type="caution">
    <text evidence="9">The sequence shown here is derived from an EMBL/GenBank/DDBJ whole genome shotgun (WGS) entry which is preliminary data.</text>
</comment>
<dbReference type="PANTHER" id="PTHR23026:SF125">
    <property type="entry name" value="OXYGEN-INSENSITIVE NAD(P)H NITROREDUCTASE"/>
    <property type="match status" value="1"/>
</dbReference>
<organism evidence="9 10">
    <name type="scientific">Limosilactobacillus ingluviei DSM 15946</name>
    <dbReference type="NCBI Taxonomy" id="1423760"/>
    <lineage>
        <taxon>Bacteria</taxon>
        <taxon>Bacillati</taxon>
        <taxon>Bacillota</taxon>
        <taxon>Bacilli</taxon>
        <taxon>Lactobacillales</taxon>
        <taxon>Lactobacillaceae</taxon>
        <taxon>Limosilactobacillus</taxon>
    </lineage>
</organism>
<comment type="similarity">
    <text evidence="2">Belongs to the nitroreductase family.</text>
</comment>
<dbReference type="GO" id="GO:0046256">
    <property type="term" value="P:2,4,6-trinitrotoluene catabolic process"/>
    <property type="evidence" value="ECO:0007669"/>
    <property type="project" value="TreeGrafter"/>
</dbReference>
<dbReference type="Gene3D" id="3.40.109.10">
    <property type="entry name" value="NADH Oxidase"/>
    <property type="match status" value="1"/>
</dbReference>
<evidence type="ECO:0000256" key="3">
    <source>
        <dbReference type="ARBA" id="ARBA00022630"/>
    </source>
</evidence>
<evidence type="ECO:0000256" key="1">
    <source>
        <dbReference type="ARBA" id="ARBA00001917"/>
    </source>
</evidence>
<name>A0A0R1U9G0_9LACO</name>
<dbReference type="GO" id="GO:0046857">
    <property type="term" value="F:oxidoreductase activity, acting on other nitrogenous compounds as donors, with NAD or NADP as acceptor"/>
    <property type="evidence" value="ECO:0007669"/>
    <property type="project" value="TreeGrafter"/>
</dbReference>
<keyword evidence="4" id="KW-0288">FMN</keyword>
<dbReference type="InterPro" id="IPR029479">
    <property type="entry name" value="Nitroreductase"/>
</dbReference>
<protein>
    <submittedName>
        <fullName evidence="9">NADPH-flavin oxidoreductase</fullName>
    </submittedName>
</protein>
<dbReference type="InterPro" id="IPR033878">
    <property type="entry name" value="NfsB-like"/>
</dbReference>
<dbReference type="PANTHER" id="PTHR23026">
    <property type="entry name" value="NADPH NITROREDUCTASE"/>
    <property type="match status" value="1"/>
</dbReference>
<dbReference type="InterPro" id="IPR050627">
    <property type="entry name" value="Nitroreductase/BluB"/>
</dbReference>
<evidence type="ECO:0000256" key="2">
    <source>
        <dbReference type="ARBA" id="ARBA00007118"/>
    </source>
</evidence>
<gene>
    <name evidence="9" type="ORF">FC43_GL001531</name>
</gene>
<comment type="cofactor">
    <cofactor evidence="1">
        <name>FMN</name>
        <dbReference type="ChEBI" id="CHEBI:58210"/>
    </cofactor>
</comment>
<dbReference type="AlphaFoldDB" id="A0A0R1U9G0"/>
<keyword evidence="7" id="KW-0520">NAD</keyword>
<evidence type="ECO:0000256" key="4">
    <source>
        <dbReference type="ARBA" id="ARBA00022643"/>
    </source>
</evidence>